<evidence type="ECO:0000313" key="3">
    <source>
        <dbReference type="EMBL" id="KHJ90956.1"/>
    </source>
</evidence>
<name>A0A0B1T473_OESDE</name>
<evidence type="ECO:0000259" key="2">
    <source>
        <dbReference type="Pfam" id="PF00135"/>
    </source>
</evidence>
<feature type="chain" id="PRO_5002082954" evidence="1">
    <location>
        <begin position="18"/>
        <end position="238"/>
    </location>
</feature>
<dbReference type="PANTHER" id="PTHR44590">
    <property type="entry name" value="CARBOXYLIC ESTER HYDROLASE-RELATED"/>
    <property type="match status" value="1"/>
</dbReference>
<keyword evidence="4" id="KW-1185">Reference proteome</keyword>
<dbReference type="InterPro" id="IPR029058">
    <property type="entry name" value="AB_hydrolase_fold"/>
</dbReference>
<gene>
    <name evidence="3" type="ORF">OESDEN_09187</name>
</gene>
<proteinExistence type="predicted"/>
<dbReference type="Proteomes" id="UP000053660">
    <property type="component" value="Unassembled WGS sequence"/>
</dbReference>
<reference evidence="3 4" key="1">
    <citation type="submission" date="2014-03" db="EMBL/GenBank/DDBJ databases">
        <title>Draft genome of the hookworm Oesophagostomum dentatum.</title>
        <authorList>
            <person name="Mitreva M."/>
        </authorList>
    </citation>
    <scope>NUCLEOTIDE SEQUENCE [LARGE SCALE GENOMIC DNA]</scope>
    <source>
        <strain evidence="3 4">OD-Hann</strain>
    </source>
</reference>
<sequence length="238" mass="26249">MLSRLAFFSWWVVLGSAQHLKLAPGEVHGFNYETKTGHYAEVFLNIPYASPPVGELRLEKTQPVKPWRSARNGTEFGPICHQLARELMPKGANASEDCLTLNLIRPKKEEIPFQPPEHGFPILFWVHGGGYEVGSALQFGYKTYADIYIPNDIIVVIIQYRLNIYGFFSIGDDTLPGNLGLFDMAEALKFIHSNAENIGGNASRITVWGESAGGCAAGQLVLSPITRKMALSCIAPLK</sequence>
<dbReference type="InterPro" id="IPR002018">
    <property type="entry name" value="CarbesteraseB"/>
</dbReference>
<dbReference type="OrthoDB" id="6846267at2759"/>
<feature type="signal peptide" evidence="1">
    <location>
        <begin position="1"/>
        <end position="17"/>
    </location>
</feature>
<dbReference type="InterPro" id="IPR019819">
    <property type="entry name" value="Carboxylesterase_B_CS"/>
</dbReference>
<dbReference type="AlphaFoldDB" id="A0A0B1T473"/>
<dbReference type="Gene3D" id="3.40.50.1820">
    <property type="entry name" value="alpha/beta hydrolase"/>
    <property type="match status" value="1"/>
</dbReference>
<dbReference type="SUPFAM" id="SSF53474">
    <property type="entry name" value="alpha/beta-Hydrolases"/>
    <property type="match status" value="1"/>
</dbReference>
<feature type="domain" description="Carboxylesterase type B" evidence="2">
    <location>
        <begin position="18"/>
        <end position="229"/>
    </location>
</feature>
<dbReference type="EMBL" id="KN552490">
    <property type="protein sequence ID" value="KHJ90956.1"/>
    <property type="molecule type" value="Genomic_DNA"/>
</dbReference>
<protein>
    <submittedName>
        <fullName evidence="3">Carboxylesterase</fullName>
    </submittedName>
</protein>
<evidence type="ECO:0000313" key="4">
    <source>
        <dbReference type="Proteomes" id="UP000053660"/>
    </source>
</evidence>
<dbReference type="PROSITE" id="PS00941">
    <property type="entry name" value="CARBOXYLESTERASE_B_2"/>
    <property type="match status" value="1"/>
</dbReference>
<keyword evidence="1" id="KW-0732">Signal</keyword>
<accession>A0A0B1T473</accession>
<dbReference type="PANTHER" id="PTHR44590:SF4">
    <property type="entry name" value="CARBOXYLIC ESTER HYDROLASE"/>
    <property type="match status" value="1"/>
</dbReference>
<evidence type="ECO:0000256" key="1">
    <source>
        <dbReference type="SAM" id="SignalP"/>
    </source>
</evidence>
<organism evidence="3 4">
    <name type="scientific">Oesophagostomum dentatum</name>
    <name type="common">Nodular worm</name>
    <dbReference type="NCBI Taxonomy" id="61180"/>
    <lineage>
        <taxon>Eukaryota</taxon>
        <taxon>Metazoa</taxon>
        <taxon>Ecdysozoa</taxon>
        <taxon>Nematoda</taxon>
        <taxon>Chromadorea</taxon>
        <taxon>Rhabditida</taxon>
        <taxon>Rhabditina</taxon>
        <taxon>Rhabditomorpha</taxon>
        <taxon>Strongyloidea</taxon>
        <taxon>Strongylidae</taxon>
        <taxon>Oesophagostomum</taxon>
    </lineage>
</organism>
<dbReference type="Pfam" id="PF00135">
    <property type="entry name" value="COesterase"/>
    <property type="match status" value="1"/>
</dbReference>